<protein>
    <submittedName>
        <fullName evidence="1">Uncharacterized protein</fullName>
    </submittedName>
</protein>
<evidence type="ECO:0000313" key="1">
    <source>
        <dbReference type="EMBL" id="KAK1262369.1"/>
    </source>
</evidence>
<gene>
    <name evidence="1" type="ORF">QJS04_geneDACA011516</name>
</gene>
<name>A0AAV9AE28_ACOGR</name>
<organism evidence="1 2">
    <name type="scientific">Acorus gramineus</name>
    <name type="common">Dwarf sweet flag</name>
    <dbReference type="NCBI Taxonomy" id="55184"/>
    <lineage>
        <taxon>Eukaryota</taxon>
        <taxon>Viridiplantae</taxon>
        <taxon>Streptophyta</taxon>
        <taxon>Embryophyta</taxon>
        <taxon>Tracheophyta</taxon>
        <taxon>Spermatophyta</taxon>
        <taxon>Magnoliopsida</taxon>
        <taxon>Liliopsida</taxon>
        <taxon>Acoraceae</taxon>
        <taxon>Acorus</taxon>
    </lineage>
</organism>
<proteinExistence type="predicted"/>
<sequence length="130" mass="14537">MGDQRWPTLNVRMTQICGGMFVDQAEIVNAVGWTIGDGKSVHFWLDRWAGDTGLTEVAPDIFRLSTKKDGAVSEFFHDGDECWNVELLRGRLSVDARLELPTFARGGVSLDHPNKGSRDINLDKVLEFES</sequence>
<dbReference type="EMBL" id="JAUJYN010000010">
    <property type="protein sequence ID" value="KAK1262369.1"/>
    <property type="molecule type" value="Genomic_DNA"/>
</dbReference>
<dbReference type="AlphaFoldDB" id="A0AAV9AE28"/>
<comment type="caution">
    <text evidence="1">The sequence shown here is derived from an EMBL/GenBank/DDBJ whole genome shotgun (WGS) entry which is preliminary data.</text>
</comment>
<dbReference type="Proteomes" id="UP001179952">
    <property type="component" value="Unassembled WGS sequence"/>
</dbReference>
<keyword evidence="2" id="KW-1185">Reference proteome</keyword>
<accession>A0AAV9AE28</accession>
<reference evidence="1" key="2">
    <citation type="submission" date="2023-06" db="EMBL/GenBank/DDBJ databases">
        <authorList>
            <person name="Ma L."/>
            <person name="Liu K.-W."/>
            <person name="Li Z."/>
            <person name="Hsiao Y.-Y."/>
            <person name="Qi Y."/>
            <person name="Fu T."/>
            <person name="Tang G."/>
            <person name="Zhang D."/>
            <person name="Sun W.-H."/>
            <person name="Liu D.-K."/>
            <person name="Li Y."/>
            <person name="Chen G.-Z."/>
            <person name="Liu X.-D."/>
            <person name="Liao X.-Y."/>
            <person name="Jiang Y.-T."/>
            <person name="Yu X."/>
            <person name="Hao Y."/>
            <person name="Huang J."/>
            <person name="Zhao X.-W."/>
            <person name="Ke S."/>
            <person name="Chen Y.-Y."/>
            <person name="Wu W.-L."/>
            <person name="Hsu J.-L."/>
            <person name="Lin Y.-F."/>
            <person name="Huang M.-D."/>
            <person name="Li C.-Y."/>
            <person name="Huang L."/>
            <person name="Wang Z.-W."/>
            <person name="Zhao X."/>
            <person name="Zhong W.-Y."/>
            <person name="Peng D.-H."/>
            <person name="Ahmad S."/>
            <person name="Lan S."/>
            <person name="Zhang J.-S."/>
            <person name="Tsai W.-C."/>
            <person name="Van De Peer Y."/>
            <person name="Liu Z.-J."/>
        </authorList>
    </citation>
    <scope>NUCLEOTIDE SEQUENCE</scope>
    <source>
        <strain evidence="1">SCP</strain>
        <tissue evidence="1">Leaves</tissue>
    </source>
</reference>
<evidence type="ECO:0000313" key="2">
    <source>
        <dbReference type="Proteomes" id="UP001179952"/>
    </source>
</evidence>
<reference evidence="1" key="1">
    <citation type="journal article" date="2023" name="Nat. Commun.">
        <title>Diploid and tetraploid genomes of Acorus and the evolution of monocots.</title>
        <authorList>
            <person name="Ma L."/>
            <person name="Liu K.W."/>
            <person name="Li Z."/>
            <person name="Hsiao Y.Y."/>
            <person name="Qi Y."/>
            <person name="Fu T."/>
            <person name="Tang G.D."/>
            <person name="Zhang D."/>
            <person name="Sun W.H."/>
            <person name="Liu D.K."/>
            <person name="Li Y."/>
            <person name="Chen G.Z."/>
            <person name="Liu X.D."/>
            <person name="Liao X.Y."/>
            <person name="Jiang Y.T."/>
            <person name="Yu X."/>
            <person name="Hao Y."/>
            <person name="Huang J."/>
            <person name="Zhao X.W."/>
            <person name="Ke S."/>
            <person name="Chen Y.Y."/>
            <person name="Wu W.L."/>
            <person name="Hsu J.L."/>
            <person name="Lin Y.F."/>
            <person name="Huang M.D."/>
            <person name="Li C.Y."/>
            <person name="Huang L."/>
            <person name="Wang Z.W."/>
            <person name="Zhao X."/>
            <person name="Zhong W.Y."/>
            <person name="Peng D.H."/>
            <person name="Ahmad S."/>
            <person name="Lan S."/>
            <person name="Zhang J.S."/>
            <person name="Tsai W.C."/>
            <person name="Van de Peer Y."/>
            <person name="Liu Z.J."/>
        </authorList>
    </citation>
    <scope>NUCLEOTIDE SEQUENCE</scope>
    <source>
        <strain evidence="1">SCP</strain>
    </source>
</reference>